<evidence type="ECO:0000313" key="1">
    <source>
        <dbReference type="EMBL" id="REC47882.1"/>
    </source>
</evidence>
<proteinExistence type="predicted"/>
<dbReference type="EMBL" id="QNVU01000024">
    <property type="protein sequence ID" value="REC47882.1"/>
    <property type="molecule type" value="Genomic_DNA"/>
</dbReference>
<evidence type="ECO:0008006" key="3">
    <source>
        <dbReference type="Google" id="ProtNLM"/>
    </source>
</evidence>
<name>A0A3D9B3X0_9FLAO</name>
<protein>
    <recommendedName>
        <fullName evidence="3">LysM domain-containing protein</fullName>
    </recommendedName>
</protein>
<accession>A0A3D9B3X0</accession>
<comment type="caution">
    <text evidence="1">The sequence shown here is derived from an EMBL/GenBank/DDBJ whole genome shotgun (WGS) entry which is preliminary data.</text>
</comment>
<dbReference type="AlphaFoldDB" id="A0A3D9B3X0"/>
<dbReference type="RefSeq" id="WP_116098947.1">
    <property type="nucleotide sequence ID" value="NZ_QNVU01000024.1"/>
</dbReference>
<gene>
    <name evidence="1" type="ORF">DRF68_12635</name>
</gene>
<dbReference type="Proteomes" id="UP000256924">
    <property type="component" value="Unassembled WGS sequence"/>
</dbReference>
<keyword evidence="2" id="KW-1185">Reference proteome</keyword>
<evidence type="ECO:0000313" key="2">
    <source>
        <dbReference type="Proteomes" id="UP000256924"/>
    </source>
</evidence>
<reference evidence="1 2" key="1">
    <citation type="journal article" date="2004" name="Emerg. Infect. Dis.">
        <title>Amoebae-resisting bacteria isolated from human nasal swabs by amoebal coculture.</title>
        <authorList>
            <person name="Greub G."/>
            <person name="La Scola B."/>
            <person name="Raoult D."/>
        </authorList>
    </citation>
    <scope>NUCLEOTIDE SEQUENCE [LARGE SCALE GENOMIC DNA]</scope>
    <source>
        <strain evidence="1 2">CCUG 51329</strain>
    </source>
</reference>
<sequence>MKITVLNNQSFLDIAIQHTGTVFNAFAIAAANGMSITEALIPGTQLIIPDTVVIDTDIRDYFKSKGIKPATSVTEEIIPVVKAGIGKMQITKTFKVSKDE</sequence>
<organism evidence="1 2">
    <name type="scientific">Candidatus Chryseobacterium massiliense</name>
    <dbReference type="NCBI Taxonomy" id="204089"/>
    <lineage>
        <taxon>Bacteria</taxon>
        <taxon>Pseudomonadati</taxon>
        <taxon>Bacteroidota</taxon>
        <taxon>Flavobacteriia</taxon>
        <taxon>Flavobacteriales</taxon>
        <taxon>Weeksellaceae</taxon>
        <taxon>Chryseobacterium group</taxon>
        <taxon>Chryseobacterium</taxon>
    </lineage>
</organism>